<dbReference type="NCBIfam" id="NF047539">
    <property type="entry name" value="XAC2610_fam"/>
    <property type="match status" value="1"/>
</dbReference>
<dbReference type="HOGENOM" id="CLU_060956_0_0_6"/>
<dbReference type="OrthoDB" id="672290at2"/>
<name>A4XSV0_ECTM1</name>
<keyword evidence="1" id="KW-0732">Signal</keyword>
<sequence>MRSLRNSRVFLCSLTLILASLWLLAMRAGAAQEPDGAVEFPVWSHSFVGTLGSKHVEVSLSRIADDLSGTYCYQPCSNQTPNQLVLRGRVRGDRAELIEHDLGHRAITTGVWMIESLDGGVTGIWGSPDGKRRLPLALRKAESADALQARFPYDVRLLADALPELQGDGCPTPPLVSAIRLYKDGVLFQTLETESQGTCSIFTPELLDANFDGWPDLSIAQFLPAGPNISHQTWLYEPASARFVDAPATLQGVTSPDFDPEHQVVYSFWRASCCEHGVSIYRWKGGDLEEVDTKSSYFLPVMDGGVRRICYIAPGYNEGSIEYPGRVEQTADGRLRLHQIDLKTCEVDDWTFLQRTYIDIWEPALPGEKPVLLRSEGVTWIATDTTAGQRYCPEVPYFDSGHIRRVVLRDDPDWCTKERPSQE</sequence>
<reference evidence="2" key="1">
    <citation type="submission" date="2007-04" db="EMBL/GenBank/DDBJ databases">
        <title>Complete sequence of Pseudomonas mendocina ymp.</title>
        <authorList>
            <consortium name="US DOE Joint Genome Institute"/>
            <person name="Copeland A."/>
            <person name="Lucas S."/>
            <person name="Lapidus A."/>
            <person name="Barry K."/>
            <person name="Glavina del Rio T."/>
            <person name="Dalin E."/>
            <person name="Tice H."/>
            <person name="Pitluck S."/>
            <person name="Kiss H."/>
            <person name="Brettin T."/>
            <person name="Detter J.C."/>
            <person name="Bruce D."/>
            <person name="Han C."/>
            <person name="Schmutz J."/>
            <person name="Larimer F."/>
            <person name="Land M."/>
            <person name="Hauser L."/>
            <person name="Kyrpides N."/>
            <person name="Mikhailova N."/>
            <person name="Hersman L."/>
            <person name="Dubois J."/>
            <person name="Maurice P."/>
            <person name="Richardson P."/>
        </authorList>
    </citation>
    <scope>NUCLEOTIDE SEQUENCE [LARGE SCALE GENOMIC DNA]</scope>
    <source>
        <strain evidence="2">Ymp</strain>
    </source>
</reference>
<dbReference type="eggNOG" id="ENOG502ZCHI">
    <property type="taxonomic scope" value="Bacteria"/>
</dbReference>
<protein>
    <recommendedName>
        <fullName evidence="3">Nitrite reductase</fullName>
    </recommendedName>
</protein>
<evidence type="ECO:0000256" key="1">
    <source>
        <dbReference type="SAM" id="SignalP"/>
    </source>
</evidence>
<dbReference type="AlphaFoldDB" id="A4XSV0"/>
<dbReference type="InterPro" id="IPR058087">
    <property type="entry name" value="XAC2610_dom"/>
</dbReference>
<dbReference type="KEGG" id="pmy:Pmen_1652"/>
<evidence type="ECO:0000313" key="2">
    <source>
        <dbReference type="EMBL" id="ABP84416.1"/>
    </source>
</evidence>
<gene>
    <name evidence="2" type="ordered locus">Pmen_1652</name>
</gene>
<accession>A4XSV0</accession>
<proteinExistence type="predicted"/>
<feature type="signal peptide" evidence="1">
    <location>
        <begin position="1"/>
        <end position="30"/>
    </location>
</feature>
<dbReference type="PATRIC" id="fig|399739.8.peg.1674"/>
<evidence type="ECO:0008006" key="3">
    <source>
        <dbReference type="Google" id="ProtNLM"/>
    </source>
</evidence>
<dbReference type="EMBL" id="CP000680">
    <property type="protein sequence ID" value="ABP84416.1"/>
    <property type="molecule type" value="Genomic_DNA"/>
</dbReference>
<organism evidence="2">
    <name type="scientific">Ectopseudomonas mendocina (strain ymp)</name>
    <name type="common">Pseudomonas mendocina</name>
    <dbReference type="NCBI Taxonomy" id="399739"/>
    <lineage>
        <taxon>Bacteria</taxon>
        <taxon>Pseudomonadati</taxon>
        <taxon>Pseudomonadota</taxon>
        <taxon>Gammaproteobacteria</taxon>
        <taxon>Pseudomonadales</taxon>
        <taxon>Pseudomonadaceae</taxon>
        <taxon>Ectopseudomonas</taxon>
    </lineage>
</organism>
<feature type="chain" id="PRO_5002677177" description="Nitrite reductase" evidence="1">
    <location>
        <begin position="31"/>
        <end position="423"/>
    </location>
</feature>